<evidence type="ECO:0000256" key="1">
    <source>
        <dbReference type="SAM" id="MobiDB-lite"/>
    </source>
</evidence>
<dbReference type="EMBL" id="BROQ01000040">
    <property type="protein sequence ID" value="GKZ21496.1"/>
    <property type="molecule type" value="Genomic_DNA"/>
</dbReference>
<proteinExistence type="predicted"/>
<reference evidence="2" key="1">
    <citation type="submission" date="2022-07" db="EMBL/GenBank/DDBJ databases">
        <title>Taxonomy of Aspergillus series Nigri: significant species reduction supported by multi-species coalescent approaches.</title>
        <authorList>
            <person name="Bian C."/>
            <person name="Kusuya Y."/>
            <person name="Sklenar F."/>
            <person name="D'hooge E."/>
            <person name="Yaguchi T."/>
            <person name="Takahashi H."/>
            <person name="Hubka V."/>
        </authorList>
    </citation>
    <scope>NUCLEOTIDE SEQUENCE</scope>
    <source>
        <strain evidence="2">CBS 733.88</strain>
    </source>
</reference>
<comment type="caution">
    <text evidence="2">The sequence shown here is derived from an EMBL/GenBank/DDBJ whole genome shotgun (WGS) entry which is preliminary data.</text>
</comment>
<sequence>MALRQFTSNDNDTRHASLDPGAPAKLARSSDHHYELFSSLRLHCKRYDIPLIGEIYSLLSYYRSLGTFRASPSAAAISARTLMHYRWCRGGTGIISLRGEDAELEWEYSVSPDEKIWQAQSESSKHVLQAAITDLCAPDARICRNGYFDLSILIE</sequence>
<protein>
    <submittedName>
        <fullName evidence="2">Uncharacterized protein</fullName>
    </submittedName>
</protein>
<evidence type="ECO:0000313" key="3">
    <source>
        <dbReference type="Proteomes" id="UP001143548"/>
    </source>
</evidence>
<evidence type="ECO:0000313" key="2">
    <source>
        <dbReference type="EMBL" id="GKZ21496.1"/>
    </source>
</evidence>
<feature type="region of interest" description="Disordered" evidence="1">
    <location>
        <begin position="1"/>
        <end position="22"/>
    </location>
</feature>
<dbReference type="AlphaFoldDB" id="A0A9W5YSR5"/>
<gene>
    <name evidence="2" type="ORF">AbraCBS73388_007392</name>
</gene>
<accession>A0A9W5YSR5</accession>
<feature type="compositionally biased region" description="Polar residues" evidence="1">
    <location>
        <begin position="1"/>
        <end position="10"/>
    </location>
</feature>
<organism evidence="2 3">
    <name type="scientific">Aspergillus brasiliensis</name>
    <dbReference type="NCBI Taxonomy" id="319629"/>
    <lineage>
        <taxon>Eukaryota</taxon>
        <taxon>Fungi</taxon>
        <taxon>Dikarya</taxon>
        <taxon>Ascomycota</taxon>
        <taxon>Pezizomycotina</taxon>
        <taxon>Eurotiomycetes</taxon>
        <taxon>Eurotiomycetidae</taxon>
        <taxon>Eurotiales</taxon>
        <taxon>Aspergillaceae</taxon>
        <taxon>Aspergillus</taxon>
        <taxon>Aspergillus subgen. Circumdati</taxon>
    </lineage>
</organism>
<dbReference type="Proteomes" id="UP001143548">
    <property type="component" value="Unassembled WGS sequence"/>
</dbReference>
<name>A0A9W5YSR5_9EURO</name>